<reference evidence="2 3" key="1">
    <citation type="submission" date="2020-10" db="EMBL/GenBank/DDBJ databases">
        <title>The genome of sulfurovum sp.</title>
        <authorList>
            <person name="Xie S."/>
            <person name="Shao Z."/>
            <person name="Jiang L."/>
        </authorList>
    </citation>
    <scope>NUCLEOTIDE SEQUENCE [LARGE SCALE GENOMIC DNA]</scope>
    <source>
        <strain evidence="2 3">ST-419</strain>
    </source>
</reference>
<feature type="transmembrane region" description="Helical" evidence="1">
    <location>
        <begin position="433"/>
        <end position="454"/>
    </location>
</feature>
<keyword evidence="3" id="KW-1185">Reference proteome</keyword>
<proteinExistence type="predicted"/>
<organism evidence="2 3">
    <name type="scientific">Sulfurovum indicum</name>
    <dbReference type="NCBI Taxonomy" id="2779528"/>
    <lineage>
        <taxon>Bacteria</taxon>
        <taxon>Pseudomonadati</taxon>
        <taxon>Campylobacterota</taxon>
        <taxon>Epsilonproteobacteria</taxon>
        <taxon>Campylobacterales</taxon>
        <taxon>Sulfurovaceae</taxon>
        <taxon>Sulfurovum</taxon>
    </lineage>
</organism>
<dbReference type="AlphaFoldDB" id="A0A7M1S4Q0"/>
<keyword evidence="1" id="KW-0812">Transmembrane</keyword>
<dbReference type="InterPro" id="IPR025738">
    <property type="entry name" value="BatD"/>
</dbReference>
<evidence type="ECO:0000256" key="1">
    <source>
        <dbReference type="SAM" id="Phobius"/>
    </source>
</evidence>
<dbReference type="RefSeq" id="WP_197548998.1">
    <property type="nucleotide sequence ID" value="NZ_CP063164.1"/>
</dbReference>
<dbReference type="Pfam" id="PF13584">
    <property type="entry name" value="BatD"/>
    <property type="match status" value="2"/>
</dbReference>
<dbReference type="Proteomes" id="UP000595074">
    <property type="component" value="Chromosome"/>
</dbReference>
<keyword evidence="1" id="KW-0472">Membrane</keyword>
<dbReference type="PANTHER" id="PTHR40940:SF2">
    <property type="entry name" value="BATD"/>
    <property type="match status" value="1"/>
</dbReference>
<evidence type="ECO:0000313" key="3">
    <source>
        <dbReference type="Proteomes" id="UP000595074"/>
    </source>
</evidence>
<accession>A0A7M1S4Q0</accession>
<dbReference type="PANTHER" id="PTHR40940">
    <property type="entry name" value="PROTEIN BATD-RELATED"/>
    <property type="match status" value="1"/>
</dbReference>
<evidence type="ECO:0000313" key="2">
    <source>
        <dbReference type="EMBL" id="QOR62296.1"/>
    </source>
</evidence>
<name>A0A7M1S4Q0_9BACT</name>
<sequence>MRQLFSKLFNKSFLKKGILPLFMIYYALFTLLQAASVEAVLSQNEVVEGNTVQLRISAEGDRVEFPEIKTIGDVPVLGRSRTQQTSLQIINGKSTVAHTTNLILTFTPNKDMQIPSYTVKIDGKTYQTEPLTLKVVKSTAPSSVSTGEFSLTMKADKHSVIVGEPLLVTVYFSLRSDVRLSDNPQYNRPAFKGFFVKEVEEEKRYVQGDHRITELRYILTPQKEGHYTIEPAAANIGIADTSRQDIFGRFFGTIWKSIASNTLKIDVKPAPQDTDLVGDFHIEAHIDKSTTKMNKPVNLTVTIEGDGSVEDYEMPNYEIDGVTVYSDDAEVTTKVIGNKLKSTYVKKFVFISDHDFEIPARQLTSYDPKKKEVRQLKIPGYTIHIETMKNSASAMQTASGKKDQNGEIQTNLNLSKVTNESAGIKKTEVVQTAWWMVILAFLAGMVTMYLLRLVRWKHTPSPFKESEALKILYGHMSEDPEAEMMVRRLYARKNGDKSVVIDKKELRALVEKYRGV</sequence>
<dbReference type="KEGG" id="sinu:IMZ28_02125"/>
<gene>
    <name evidence="2" type="ORF">IMZ28_02125</name>
</gene>
<dbReference type="EMBL" id="CP063164">
    <property type="protein sequence ID" value="QOR62296.1"/>
    <property type="molecule type" value="Genomic_DNA"/>
</dbReference>
<protein>
    <submittedName>
        <fullName evidence="2">BatD family protein</fullName>
    </submittedName>
</protein>
<keyword evidence="1" id="KW-1133">Transmembrane helix</keyword>